<feature type="transmembrane region" description="Helical" evidence="6">
    <location>
        <begin position="816"/>
        <end position="843"/>
    </location>
</feature>
<feature type="domain" description="ABC3 transporter permease C-terminal" evidence="7">
    <location>
        <begin position="381"/>
        <end position="496"/>
    </location>
</feature>
<accession>A0ABY6HWR5</accession>
<evidence type="ECO:0000256" key="4">
    <source>
        <dbReference type="ARBA" id="ARBA00022989"/>
    </source>
</evidence>
<feature type="transmembrane region" description="Helical" evidence="6">
    <location>
        <begin position="669"/>
        <end position="687"/>
    </location>
</feature>
<evidence type="ECO:0000256" key="3">
    <source>
        <dbReference type="ARBA" id="ARBA00022692"/>
    </source>
</evidence>
<keyword evidence="3 6" id="KW-0812">Transmembrane</keyword>
<protein>
    <recommendedName>
        <fullName evidence="7">ABC3 transporter permease C-terminal domain-containing protein</fullName>
    </recommendedName>
</protein>
<sequence>MKAIKFQLLSLKKKIHIPTAICLILSIAVVSGLNYFYEDSLKNNYDSFFKDISDIEISHSHAIWYDLEGTRYCTTNMHYTNLFNETNERIDTILNETELDLIKTCKYGLSIWDAAFISDPNYPDLNFTDISSELGYKKRSNATELSFVFADTDLYNSSRFTNYFQIINGSSPKSPNEILIDYGTATKYGLNAGDTTNLSIRIGSMFVRYWRYARLYINLGNFSLDKITIAGIYVPQEYTFSLNQEDFRYSYSQDDYLVEKPYQENALIDKPAIFTYYNFSGPDIGHPVQNLFAEIKNTSYFGYLDRVITKSGYFLIYDRENIQYRKISSETKVLDVKIANITKQIPINMGIQFVLGMNLDNFLRDVGQTRTILQLMNLPIICFSIIFGLSFQNSFEKKRMEEIFFLRLKGVPIKTIRNQILSESCIVGIGEAILGDILGFALFYGYWFIVGEQFYNDTPSILLPFITLRTILLSFLFGIILNMLISTPLLRKIKKTHYDGFNRTLTSRYSSKNSEENEIFNDLGDDNDLPDQTDDSNELDNPFETYHNLSKFQKTPLKIKSNYTKLTFALFLLGIFSLLVYLLIYLSYNITLSDFFKDIVRFFIFWGPALELLPLLGMICLIVGISRIIIEEKPQIFAKLIQTSSYVFLKDLNVFVSLEIIGKRKWRNILMSISTISALLISISILFNSKFGLSVTFLTEIETDASLQAMLGTYEFYQILAQFLQFSLIIIAILVGIAEVLLFQENQVINKTLFIRGLDNKSFWKIMFFETTIIYVIGVFIGIIFGTLFGILIFFMDFVIKVENLMISPDLIWQNFLTITYVPLILQLAVLFVISSLIFYIGVKKGKSIESHQKSDTVSELLV</sequence>
<feature type="transmembrane region" description="Helical" evidence="6">
    <location>
        <begin position="566"/>
        <end position="588"/>
    </location>
</feature>
<keyword evidence="5 6" id="KW-0472">Membrane</keyword>
<dbReference type="EMBL" id="CP104013">
    <property type="protein sequence ID" value="UYP46792.1"/>
    <property type="molecule type" value="Genomic_DNA"/>
</dbReference>
<name>A0ABY6HWR5_9ARCH</name>
<comment type="subcellular location">
    <subcellularLocation>
        <location evidence="1">Cell membrane</location>
        <topology evidence="1">Multi-pass membrane protein</topology>
    </subcellularLocation>
</comment>
<keyword evidence="4 6" id="KW-1133">Transmembrane helix</keyword>
<feature type="transmembrane region" description="Helical" evidence="6">
    <location>
        <begin position="719"/>
        <end position="742"/>
    </location>
</feature>
<dbReference type="InterPro" id="IPR003838">
    <property type="entry name" value="ABC3_permease_C"/>
</dbReference>
<feature type="transmembrane region" description="Helical" evidence="6">
    <location>
        <begin position="461"/>
        <end position="485"/>
    </location>
</feature>
<feature type="transmembrane region" description="Helical" evidence="6">
    <location>
        <begin position="763"/>
        <end position="796"/>
    </location>
</feature>
<evidence type="ECO:0000259" key="7">
    <source>
        <dbReference type="Pfam" id="PF02687"/>
    </source>
</evidence>
<organism evidence="8 9">
    <name type="scientific">Candidatus Lokiarchaeum ossiferum</name>
    <dbReference type="NCBI Taxonomy" id="2951803"/>
    <lineage>
        <taxon>Archaea</taxon>
        <taxon>Promethearchaeati</taxon>
        <taxon>Promethearchaeota</taxon>
        <taxon>Promethearchaeia</taxon>
        <taxon>Promethearchaeales</taxon>
        <taxon>Promethearchaeaceae</taxon>
        <taxon>Candidatus Lokiarchaeum</taxon>
    </lineage>
</organism>
<feature type="transmembrane region" description="Helical" evidence="6">
    <location>
        <begin position="425"/>
        <end position="449"/>
    </location>
</feature>
<evidence type="ECO:0000256" key="2">
    <source>
        <dbReference type="ARBA" id="ARBA00022475"/>
    </source>
</evidence>
<evidence type="ECO:0000256" key="1">
    <source>
        <dbReference type="ARBA" id="ARBA00004651"/>
    </source>
</evidence>
<evidence type="ECO:0000256" key="5">
    <source>
        <dbReference type="ARBA" id="ARBA00023136"/>
    </source>
</evidence>
<keyword evidence="2" id="KW-1003">Cell membrane</keyword>
<gene>
    <name evidence="8" type="ORF">NEF87_003077</name>
</gene>
<evidence type="ECO:0000313" key="9">
    <source>
        <dbReference type="Proteomes" id="UP001208689"/>
    </source>
</evidence>
<proteinExistence type="predicted"/>
<feature type="transmembrane region" description="Helical" evidence="6">
    <location>
        <begin position="372"/>
        <end position="391"/>
    </location>
</feature>
<evidence type="ECO:0000313" key="8">
    <source>
        <dbReference type="EMBL" id="UYP46792.1"/>
    </source>
</evidence>
<dbReference type="Proteomes" id="UP001208689">
    <property type="component" value="Chromosome"/>
</dbReference>
<feature type="transmembrane region" description="Helical" evidence="6">
    <location>
        <begin position="603"/>
        <end position="630"/>
    </location>
</feature>
<dbReference type="Pfam" id="PF02687">
    <property type="entry name" value="FtsX"/>
    <property type="match status" value="1"/>
</dbReference>
<reference evidence="8" key="1">
    <citation type="submission" date="2022-09" db="EMBL/GenBank/DDBJ databases">
        <title>Actin cytoskeleton and complex cell architecture in an #Asgard archaeon.</title>
        <authorList>
            <person name="Ponce Toledo R.I."/>
            <person name="Schleper C."/>
            <person name="Rodrigues Oliveira T."/>
            <person name="Wollweber F."/>
            <person name="Xu J."/>
            <person name="Rittmann S."/>
            <person name="Klingl A."/>
            <person name="Pilhofer M."/>
        </authorList>
    </citation>
    <scope>NUCLEOTIDE SEQUENCE</scope>
    <source>
        <strain evidence="8">B-35</strain>
    </source>
</reference>
<keyword evidence="9" id="KW-1185">Reference proteome</keyword>
<evidence type="ECO:0000256" key="6">
    <source>
        <dbReference type="SAM" id="Phobius"/>
    </source>
</evidence>
<feature type="transmembrane region" description="Helical" evidence="6">
    <location>
        <begin position="20"/>
        <end position="37"/>
    </location>
</feature>